<dbReference type="OrthoDB" id="2789670at2759"/>
<dbReference type="InterPro" id="IPR002401">
    <property type="entry name" value="Cyt_P450_E_grp-I"/>
</dbReference>
<evidence type="ECO:0000256" key="3">
    <source>
        <dbReference type="ARBA" id="ARBA00005179"/>
    </source>
</evidence>
<dbReference type="GO" id="GO:0016705">
    <property type="term" value="F:oxidoreductase activity, acting on paired donors, with incorporation or reduction of molecular oxygen"/>
    <property type="evidence" value="ECO:0007669"/>
    <property type="project" value="InterPro"/>
</dbReference>
<feature type="chain" id="PRO_5007888521" evidence="15">
    <location>
        <begin position="20"/>
        <end position="505"/>
    </location>
</feature>
<keyword evidence="7 13" id="KW-0479">Metal-binding</keyword>
<dbReference type="Proteomes" id="UP000076738">
    <property type="component" value="Unassembled WGS sequence"/>
</dbReference>
<evidence type="ECO:0000256" key="1">
    <source>
        <dbReference type="ARBA" id="ARBA00001971"/>
    </source>
</evidence>
<keyword evidence="8" id="KW-1133">Transmembrane helix</keyword>
<keyword evidence="12" id="KW-0472">Membrane</keyword>
<evidence type="ECO:0000313" key="17">
    <source>
        <dbReference type="Proteomes" id="UP000076738"/>
    </source>
</evidence>
<keyword evidence="9 14" id="KW-0560">Oxidoreductase</keyword>
<dbReference type="CDD" id="cd11065">
    <property type="entry name" value="CYP64-like"/>
    <property type="match status" value="1"/>
</dbReference>
<dbReference type="GO" id="GO:0020037">
    <property type="term" value="F:heme binding"/>
    <property type="evidence" value="ECO:0007669"/>
    <property type="project" value="InterPro"/>
</dbReference>
<sequence>MLSAALLVALALLVGTVLLLRPNRYAKLPPGPPGLPLLGNIFQLPSNFMYLRLHEWSKQYGPIFSFNVGGQSVVVLNSAKTAGDVLDRLSAHSSNRPAWIKLNQFLSRGKNVVGLQQGETWRRLRKAIHEVLNIRNVNGFRSMQEEEATIMIRGLLAYPNVKLVKHFHRASASIVWRALYGGVPLDLNGRDPTERVEELSAYIFRSALPGKSLMDMFPPFRHLYANSKWLRRYLDEWHLESTDIFEGVYHGAKDASALGVPCVSNNLSRLPEEYGISETARAWTSGVLFSAGQDTTATSLRFFVLAMLLHPEVMRQAQAELDAVVGDRMPTFDGKDRLPYISAIVKEVARWRPAAPAGVPHAAADDFEYDGYVIPRGTWILDNIWSQTRDPALYDDPEEFRPSRFLDSEGRIKPGAPDSHDDWLGFGHGRRICPGRDLATNSLFIAFASLLWAFEFRSREGELAPHDVGLVDNFITVQPAPFEADLVPRFTDLGIRLDHAGTHSV</sequence>
<evidence type="ECO:0000256" key="15">
    <source>
        <dbReference type="SAM" id="SignalP"/>
    </source>
</evidence>
<evidence type="ECO:0000256" key="5">
    <source>
        <dbReference type="ARBA" id="ARBA00022617"/>
    </source>
</evidence>
<organism evidence="16 17">
    <name type="scientific">Calocera viscosa (strain TUFC12733)</name>
    <dbReference type="NCBI Taxonomy" id="1330018"/>
    <lineage>
        <taxon>Eukaryota</taxon>
        <taxon>Fungi</taxon>
        <taxon>Dikarya</taxon>
        <taxon>Basidiomycota</taxon>
        <taxon>Agaricomycotina</taxon>
        <taxon>Dacrymycetes</taxon>
        <taxon>Dacrymycetales</taxon>
        <taxon>Dacrymycetaceae</taxon>
        <taxon>Calocera</taxon>
    </lineage>
</organism>
<dbReference type="InterPro" id="IPR036396">
    <property type="entry name" value="Cyt_P450_sf"/>
</dbReference>
<evidence type="ECO:0000256" key="2">
    <source>
        <dbReference type="ARBA" id="ARBA00004370"/>
    </source>
</evidence>
<dbReference type="STRING" id="1330018.A0A167IXH5"/>
<evidence type="ECO:0000256" key="6">
    <source>
        <dbReference type="ARBA" id="ARBA00022692"/>
    </source>
</evidence>
<feature type="signal peptide" evidence="15">
    <location>
        <begin position="1"/>
        <end position="19"/>
    </location>
</feature>
<dbReference type="AlphaFoldDB" id="A0A167IXH5"/>
<keyword evidence="10 13" id="KW-0408">Iron</keyword>
<comment type="pathway">
    <text evidence="3">Secondary metabolite biosynthesis.</text>
</comment>
<comment type="subcellular location">
    <subcellularLocation>
        <location evidence="2">Membrane</location>
    </subcellularLocation>
</comment>
<dbReference type="SUPFAM" id="SSF48264">
    <property type="entry name" value="Cytochrome P450"/>
    <property type="match status" value="1"/>
</dbReference>
<dbReference type="PRINTS" id="PR00463">
    <property type="entry name" value="EP450I"/>
</dbReference>
<dbReference type="GO" id="GO:0005506">
    <property type="term" value="F:iron ion binding"/>
    <property type="evidence" value="ECO:0007669"/>
    <property type="project" value="InterPro"/>
</dbReference>
<evidence type="ECO:0000256" key="9">
    <source>
        <dbReference type="ARBA" id="ARBA00023002"/>
    </source>
</evidence>
<dbReference type="PROSITE" id="PS00086">
    <property type="entry name" value="CYTOCHROME_P450"/>
    <property type="match status" value="1"/>
</dbReference>
<feature type="binding site" description="axial binding residue" evidence="13">
    <location>
        <position position="433"/>
    </location>
    <ligand>
        <name>heme</name>
        <dbReference type="ChEBI" id="CHEBI:30413"/>
    </ligand>
    <ligandPart>
        <name>Fe</name>
        <dbReference type="ChEBI" id="CHEBI:18248"/>
    </ligandPart>
</feature>
<evidence type="ECO:0000256" key="10">
    <source>
        <dbReference type="ARBA" id="ARBA00023004"/>
    </source>
</evidence>
<evidence type="ECO:0000256" key="11">
    <source>
        <dbReference type="ARBA" id="ARBA00023033"/>
    </source>
</evidence>
<evidence type="ECO:0000256" key="8">
    <source>
        <dbReference type="ARBA" id="ARBA00022989"/>
    </source>
</evidence>
<dbReference type="GO" id="GO:0004497">
    <property type="term" value="F:monooxygenase activity"/>
    <property type="evidence" value="ECO:0007669"/>
    <property type="project" value="UniProtKB-KW"/>
</dbReference>
<dbReference type="InterPro" id="IPR001128">
    <property type="entry name" value="Cyt_P450"/>
</dbReference>
<comment type="similarity">
    <text evidence="4 14">Belongs to the cytochrome P450 family.</text>
</comment>
<keyword evidence="11 14" id="KW-0503">Monooxygenase</keyword>
<dbReference type="PRINTS" id="PR00385">
    <property type="entry name" value="P450"/>
</dbReference>
<dbReference type="PANTHER" id="PTHR46300:SF2">
    <property type="entry name" value="CYTOCHROME P450 MONOOXYGENASE ALNH-RELATED"/>
    <property type="match status" value="1"/>
</dbReference>
<evidence type="ECO:0000256" key="14">
    <source>
        <dbReference type="RuleBase" id="RU000461"/>
    </source>
</evidence>
<accession>A0A167IXH5</accession>
<dbReference type="Gene3D" id="1.10.630.10">
    <property type="entry name" value="Cytochrome P450"/>
    <property type="match status" value="1"/>
</dbReference>
<dbReference type="EMBL" id="KV417304">
    <property type="protein sequence ID" value="KZO93060.1"/>
    <property type="molecule type" value="Genomic_DNA"/>
</dbReference>
<dbReference type="Pfam" id="PF00067">
    <property type="entry name" value="p450"/>
    <property type="match status" value="1"/>
</dbReference>
<dbReference type="PANTHER" id="PTHR46300">
    <property type="entry name" value="P450, PUTATIVE (EUROFUNG)-RELATED-RELATED"/>
    <property type="match status" value="1"/>
</dbReference>
<gene>
    <name evidence="16" type="ORF">CALVIDRAFT_486454</name>
</gene>
<keyword evidence="5 13" id="KW-0349">Heme</keyword>
<evidence type="ECO:0000256" key="12">
    <source>
        <dbReference type="ARBA" id="ARBA00023136"/>
    </source>
</evidence>
<evidence type="ECO:0000256" key="4">
    <source>
        <dbReference type="ARBA" id="ARBA00010617"/>
    </source>
</evidence>
<keyword evidence="15" id="KW-0732">Signal</keyword>
<comment type="cofactor">
    <cofactor evidence="1 13">
        <name>heme</name>
        <dbReference type="ChEBI" id="CHEBI:30413"/>
    </cofactor>
</comment>
<keyword evidence="6" id="KW-0812">Transmembrane</keyword>
<reference evidence="16 17" key="1">
    <citation type="journal article" date="2016" name="Mol. Biol. Evol.">
        <title>Comparative Genomics of Early-Diverging Mushroom-Forming Fungi Provides Insights into the Origins of Lignocellulose Decay Capabilities.</title>
        <authorList>
            <person name="Nagy L.G."/>
            <person name="Riley R."/>
            <person name="Tritt A."/>
            <person name="Adam C."/>
            <person name="Daum C."/>
            <person name="Floudas D."/>
            <person name="Sun H."/>
            <person name="Yadav J.S."/>
            <person name="Pangilinan J."/>
            <person name="Larsson K.H."/>
            <person name="Matsuura K."/>
            <person name="Barry K."/>
            <person name="Labutti K."/>
            <person name="Kuo R."/>
            <person name="Ohm R.A."/>
            <person name="Bhattacharya S.S."/>
            <person name="Shirouzu T."/>
            <person name="Yoshinaga Y."/>
            <person name="Martin F.M."/>
            <person name="Grigoriev I.V."/>
            <person name="Hibbett D.S."/>
        </authorList>
    </citation>
    <scope>NUCLEOTIDE SEQUENCE [LARGE SCALE GENOMIC DNA]</scope>
    <source>
        <strain evidence="16 17">TUFC12733</strain>
    </source>
</reference>
<evidence type="ECO:0000256" key="13">
    <source>
        <dbReference type="PIRSR" id="PIRSR602401-1"/>
    </source>
</evidence>
<protein>
    <submittedName>
        <fullName evidence="16">Cytochrome P450</fullName>
    </submittedName>
</protein>
<evidence type="ECO:0000313" key="16">
    <source>
        <dbReference type="EMBL" id="KZO93060.1"/>
    </source>
</evidence>
<dbReference type="InterPro" id="IPR017972">
    <property type="entry name" value="Cyt_P450_CS"/>
</dbReference>
<proteinExistence type="inferred from homology"/>
<dbReference type="InterPro" id="IPR050364">
    <property type="entry name" value="Cytochrome_P450_fung"/>
</dbReference>
<name>A0A167IXH5_CALVF</name>
<keyword evidence="17" id="KW-1185">Reference proteome</keyword>
<evidence type="ECO:0000256" key="7">
    <source>
        <dbReference type="ARBA" id="ARBA00022723"/>
    </source>
</evidence>
<dbReference type="GO" id="GO:0016020">
    <property type="term" value="C:membrane"/>
    <property type="evidence" value="ECO:0007669"/>
    <property type="project" value="UniProtKB-SubCell"/>
</dbReference>